<dbReference type="GO" id="GO:0006284">
    <property type="term" value="P:base-excision repair"/>
    <property type="evidence" value="ECO:0007669"/>
    <property type="project" value="InterPro"/>
</dbReference>
<gene>
    <name evidence="2" type="ORF">CK556_01510</name>
</gene>
<dbReference type="PANTHER" id="PTHR30037">
    <property type="entry name" value="DNA-3-METHYLADENINE GLYCOSYLASE 1"/>
    <property type="match status" value="1"/>
</dbReference>
<protein>
    <submittedName>
        <fullName evidence="2">DNA-3-methyladenine glycosylase I</fullName>
    </submittedName>
</protein>
<name>A0A249SN59_9MOLU</name>
<dbReference type="EMBL" id="CP023173">
    <property type="protein sequence ID" value="ASZ09033.1"/>
    <property type="molecule type" value="Genomic_DNA"/>
</dbReference>
<dbReference type="RefSeq" id="WP_027875317.1">
    <property type="nucleotide sequence ID" value="NZ_CP023173.1"/>
</dbReference>
<keyword evidence="1" id="KW-0862">Zinc</keyword>
<proteinExistence type="predicted"/>
<dbReference type="GO" id="GO:0046872">
    <property type="term" value="F:metal ion binding"/>
    <property type="evidence" value="ECO:0007669"/>
    <property type="project" value="UniProtKB-KW"/>
</dbReference>
<feature type="binding site" evidence="1">
    <location>
        <position position="7"/>
    </location>
    <ligand>
        <name>Zn(2+)</name>
        <dbReference type="ChEBI" id="CHEBI:29105"/>
    </ligand>
</feature>
<dbReference type="PANTHER" id="PTHR30037:SF4">
    <property type="entry name" value="DNA-3-METHYLADENINE GLYCOSYLASE I"/>
    <property type="match status" value="1"/>
</dbReference>
<keyword evidence="3" id="KW-1185">Reference proteome</keyword>
<sequence length="186" mass="22233">MKNIQRCDWSKNEVLNKYHDNEWCQINHNDNFIFEMLILENMQAGLNWLTILLKREHYRKALDNFNYQKIAKYNENKFNELLENECLIRNKLKIKAIINNAQKFIEIQNEFGSFNSYIWSFVNNEQVQNKWITISEIPAQTELSVIISNNLKKRGFKFVGPVIVYSFLQAIGIIDDHISICFKYEK</sequence>
<dbReference type="InterPro" id="IPR011257">
    <property type="entry name" value="DNA_glycosylase"/>
</dbReference>
<evidence type="ECO:0000313" key="3">
    <source>
        <dbReference type="Proteomes" id="UP000232229"/>
    </source>
</evidence>
<feature type="binding site" evidence="1">
    <location>
        <position position="19"/>
    </location>
    <ligand>
        <name>Zn(2+)</name>
        <dbReference type="ChEBI" id="CHEBI:29105"/>
    </ligand>
</feature>
<dbReference type="Proteomes" id="UP000232229">
    <property type="component" value="Chromosome"/>
</dbReference>
<dbReference type="GO" id="GO:0008725">
    <property type="term" value="F:DNA-3-methyladenine glycosylase activity"/>
    <property type="evidence" value="ECO:0007669"/>
    <property type="project" value="InterPro"/>
</dbReference>
<accession>A0A249SN59</accession>
<feature type="binding site" evidence="1">
    <location>
        <position position="181"/>
    </location>
    <ligand>
        <name>Zn(2+)</name>
        <dbReference type="ChEBI" id="CHEBI:29105"/>
    </ligand>
</feature>
<keyword evidence="1" id="KW-0479">Metal-binding</keyword>
<evidence type="ECO:0000313" key="2">
    <source>
        <dbReference type="EMBL" id="ASZ09033.1"/>
    </source>
</evidence>
<dbReference type="Pfam" id="PF03352">
    <property type="entry name" value="Adenine_glyco"/>
    <property type="match status" value="1"/>
</dbReference>
<dbReference type="KEGG" id="mchc:CK556_01510"/>
<evidence type="ECO:0000256" key="1">
    <source>
        <dbReference type="PIRSR" id="PIRSR605019-1"/>
    </source>
</evidence>
<organism evidence="2 3">
    <name type="scientific">Mesoplasma chauliocola</name>
    <dbReference type="NCBI Taxonomy" id="216427"/>
    <lineage>
        <taxon>Bacteria</taxon>
        <taxon>Bacillati</taxon>
        <taxon>Mycoplasmatota</taxon>
        <taxon>Mollicutes</taxon>
        <taxon>Entomoplasmatales</taxon>
        <taxon>Entomoplasmataceae</taxon>
        <taxon>Mesoplasma</taxon>
    </lineage>
</organism>
<dbReference type="InterPro" id="IPR052891">
    <property type="entry name" value="DNA-3mA_glycosylase"/>
</dbReference>
<reference evidence="2 3" key="1">
    <citation type="submission" date="2017-08" db="EMBL/GenBank/DDBJ databases">
        <title>Complete Genome Sequence of Mesoplasma chauliocola.</title>
        <authorList>
            <person name="Knight T.F.Jr."/>
            <person name="Citino T."/>
        </authorList>
    </citation>
    <scope>NUCLEOTIDE SEQUENCE [LARGE SCALE GENOMIC DNA]</scope>
    <source>
        <strain evidence="2 3">CHPA-2</strain>
    </source>
</reference>
<feature type="binding site" evidence="1">
    <location>
        <position position="177"/>
    </location>
    <ligand>
        <name>Zn(2+)</name>
        <dbReference type="ChEBI" id="CHEBI:29105"/>
    </ligand>
</feature>
<dbReference type="AlphaFoldDB" id="A0A249SN59"/>
<dbReference type="STRING" id="1336232.GCA_000518825_00222"/>
<dbReference type="SUPFAM" id="SSF48150">
    <property type="entry name" value="DNA-glycosylase"/>
    <property type="match status" value="1"/>
</dbReference>
<dbReference type="Gene3D" id="1.10.340.30">
    <property type="entry name" value="Hypothetical protein, domain 2"/>
    <property type="match status" value="1"/>
</dbReference>
<dbReference type="InterPro" id="IPR005019">
    <property type="entry name" value="Adenine_glyco"/>
</dbReference>